<evidence type="ECO:0008006" key="3">
    <source>
        <dbReference type="Google" id="ProtNLM"/>
    </source>
</evidence>
<proteinExistence type="predicted"/>
<gene>
    <name evidence="1" type="ORF">A2557_09900</name>
</gene>
<dbReference type="Gene3D" id="2.40.160.60">
    <property type="entry name" value="Outer membrane protein transport protein (OMPP1/FadL/TodX)"/>
    <property type="match status" value="1"/>
</dbReference>
<comment type="caution">
    <text evidence="1">The sequence shown here is derived from an EMBL/GenBank/DDBJ whole genome shotgun (WGS) entry which is preliminary data.</text>
</comment>
<reference evidence="1 2" key="1">
    <citation type="journal article" date="2016" name="Nat. Commun.">
        <title>Thousands of microbial genomes shed light on interconnected biogeochemical processes in an aquifer system.</title>
        <authorList>
            <person name="Anantharaman K."/>
            <person name="Brown C.T."/>
            <person name="Hug L.A."/>
            <person name="Sharon I."/>
            <person name="Castelle C.J."/>
            <person name="Probst A.J."/>
            <person name="Thomas B.C."/>
            <person name="Singh A."/>
            <person name="Wilkins M.J."/>
            <person name="Karaoz U."/>
            <person name="Brodie E.L."/>
            <person name="Williams K.H."/>
            <person name="Hubbard S.S."/>
            <person name="Banfield J.F."/>
        </authorList>
    </citation>
    <scope>NUCLEOTIDE SEQUENCE [LARGE SCALE GENOMIC DNA]</scope>
</reference>
<dbReference type="AlphaFoldDB" id="A0A1F6GLS0"/>
<organism evidence="1 2">
    <name type="scientific">Candidatus Lambdaproteobacteria bacterium RIFOXYD2_FULL_56_26</name>
    <dbReference type="NCBI Taxonomy" id="1817773"/>
    <lineage>
        <taxon>Bacteria</taxon>
        <taxon>Pseudomonadati</taxon>
        <taxon>Pseudomonadota</taxon>
        <taxon>Candidatus Lambdaproteobacteria</taxon>
    </lineage>
</organism>
<sequence>MKNKLGLCLLFALGWVGQSLALEPGHLRYSVRALGMGNAYLGVGTDSTALYYNPAGLGLAKVWNFQVLNLEATGSDKLLELAGGDLNSALSNLAGHKVYGDVVVEASAGGPGFAVSTFNGGLLDLKVDNPVVPYAQFLAYTQRGTVLGFAGGTDWNWGLSLGQVTREGTSGSAHIMNLMDQAYIDGVTQNLETKTATLANFGLLRPLKLGMFDEAHLAAVWRGGMDFGLAGQLKPQLDLGFAGKGVLVGMDWILAADWVDLNRANNPEGSYLSHLNLGTELGAWSQPNGTPALALRAGFKGPYPCVGWTLNPPYLPLTLVYASWSEEIGTEAGDVQDSRKSLDLSINF</sequence>
<evidence type="ECO:0000313" key="1">
    <source>
        <dbReference type="EMBL" id="OGG99066.1"/>
    </source>
</evidence>
<evidence type="ECO:0000313" key="2">
    <source>
        <dbReference type="Proteomes" id="UP000177583"/>
    </source>
</evidence>
<accession>A0A1F6GLS0</accession>
<name>A0A1F6GLS0_9PROT</name>
<dbReference type="Proteomes" id="UP000177583">
    <property type="component" value="Unassembled WGS sequence"/>
</dbReference>
<dbReference type="EMBL" id="MFNF01000061">
    <property type="protein sequence ID" value="OGG99066.1"/>
    <property type="molecule type" value="Genomic_DNA"/>
</dbReference>
<protein>
    <recommendedName>
        <fullName evidence="3">DUF5723 domain-containing protein</fullName>
    </recommendedName>
</protein>